<sequence length="60" mass="7128">MGHYELQDAQNQIDWRVLERFLPRDNCVFAAWGGMFAWIRALNTQDYIGMSRNCHPRDGR</sequence>
<dbReference type="Proteomes" id="UP000293369">
    <property type="component" value="Unassembled WGS sequence"/>
</dbReference>
<evidence type="ECO:0000313" key="1">
    <source>
        <dbReference type="EMBL" id="RZI30604.1"/>
    </source>
</evidence>
<dbReference type="EMBL" id="SGFE01000032">
    <property type="protein sequence ID" value="RZI30604.1"/>
    <property type="molecule type" value="Genomic_DNA"/>
</dbReference>
<evidence type="ECO:0000313" key="2">
    <source>
        <dbReference type="Proteomes" id="UP000293369"/>
    </source>
</evidence>
<proteinExistence type="predicted"/>
<gene>
    <name evidence="1" type="ORF">EUX57_16750</name>
</gene>
<reference evidence="1 2" key="1">
    <citation type="submission" date="2019-02" db="EMBL/GenBank/DDBJ databases">
        <title>Pseudomonas spp from wheat grain.</title>
        <authorList>
            <person name="Cho G.-S."/>
            <person name="Franz C.M.A.P."/>
        </authorList>
    </citation>
    <scope>NUCLEOTIDE SEQUENCE [LARGE SCALE GENOMIC DNA]</scope>
    <source>
        <strain evidence="1 2">133NRW</strain>
    </source>
</reference>
<comment type="caution">
    <text evidence="1">The sequence shown here is derived from an EMBL/GenBank/DDBJ whole genome shotgun (WGS) entry which is preliminary data.</text>
</comment>
<organism evidence="1 2">
    <name type="scientific">Pseudomonas orientalis</name>
    <dbReference type="NCBI Taxonomy" id="76758"/>
    <lineage>
        <taxon>Bacteria</taxon>
        <taxon>Pseudomonadati</taxon>
        <taxon>Pseudomonadota</taxon>
        <taxon>Gammaproteobacteria</taxon>
        <taxon>Pseudomonadales</taxon>
        <taxon>Pseudomonadaceae</taxon>
        <taxon>Pseudomonas</taxon>
    </lineage>
</organism>
<name>A0A4Q7CW76_9PSED</name>
<dbReference type="RefSeq" id="WP_130138709.1">
    <property type="nucleotide sequence ID" value="NZ_CAXAOR010000044.1"/>
</dbReference>
<protein>
    <submittedName>
        <fullName evidence="1">Uncharacterized protein</fullName>
    </submittedName>
</protein>
<accession>A0A4Q7CW76</accession>
<dbReference type="AlphaFoldDB" id="A0A4Q7CW76"/>